<dbReference type="STRING" id="1110546.GCA_001078375_00580"/>
<evidence type="ECO:0000313" key="2">
    <source>
        <dbReference type="EMBL" id="PQL25828.1"/>
    </source>
</evidence>
<evidence type="ECO:0000313" key="1">
    <source>
        <dbReference type="EMBL" id="GCL69030.1"/>
    </source>
</evidence>
<dbReference type="Proteomes" id="UP000238877">
    <property type="component" value="Unassembled WGS sequence"/>
</dbReference>
<evidence type="ECO:0000313" key="3">
    <source>
        <dbReference type="Proteomes" id="UP000238877"/>
    </source>
</evidence>
<name>A0A2S7ZRD0_9FIRM</name>
<protein>
    <submittedName>
        <fullName evidence="2">Uncharacterized protein</fullName>
    </submittedName>
</protein>
<reference evidence="2 3" key="1">
    <citation type="submission" date="2018-01" db="EMBL/GenBank/DDBJ databases">
        <title>Draft genome sequences of clinical isolates and type strains of oral Veillonella including Veillonella infantum sp., nov.</title>
        <authorList>
            <person name="Mashima I."/>
            <person name="Liao Y.-C."/>
            <person name="Sabharwal A."/>
            <person name="Haase E.M."/>
            <person name="Nakazawa F."/>
            <person name="Scannapieco F.A."/>
        </authorList>
    </citation>
    <scope>NUCLEOTIDE SEQUENCE [LARGE SCALE GENOMIC DNA]</scope>
    <source>
        <strain evidence="2 3">Y6</strain>
    </source>
</reference>
<accession>A0A2S7ZRD0</accession>
<dbReference type="AlphaFoldDB" id="A0A2S7ZRD0"/>
<evidence type="ECO:0000313" key="4">
    <source>
        <dbReference type="Proteomes" id="UP000303581"/>
    </source>
</evidence>
<dbReference type="EMBL" id="PPDF01000004">
    <property type="protein sequence ID" value="PQL25828.1"/>
    <property type="molecule type" value="Genomic_DNA"/>
</dbReference>
<comment type="caution">
    <text evidence="2">The sequence shown here is derived from an EMBL/GenBank/DDBJ whole genome shotgun (WGS) entry which is preliminary data.</text>
</comment>
<keyword evidence="4" id="KW-1185">Reference proteome</keyword>
<gene>
    <name evidence="1" type="ORF">PAGU1579_07990</name>
    <name evidence="2" type="ORF">VTHSUH11_01330</name>
</gene>
<reference evidence="1 4" key="2">
    <citation type="submission" date="2019-03" db="EMBL/GenBank/DDBJ databases">
        <title>Draft genome sequences of two Veillonella tobetsuensis clinical isolates from intraoperative bronchial fluids of elderly patients with pulmonary carcinoma.</title>
        <authorList>
            <person name="Akiyama T."/>
        </authorList>
    </citation>
    <scope>NUCLEOTIDE SEQUENCE [LARGE SCALE GENOMIC DNA]</scope>
    <source>
        <strain evidence="1 4">PAGU 1579</strain>
    </source>
</reference>
<proteinExistence type="predicted"/>
<dbReference type="RefSeq" id="WP_105092368.1">
    <property type="nucleotide sequence ID" value="NZ_BJCR01000024.1"/>
</dbReference>
<organism evidence="2 3">
    <name type="scientific">Veillonella tobetsuensis</name>
    <dbReference type="NCBI Taxonomy" id="1110546"/>
    <lineage>
        <taxon>Bacteria</taxon>
        <taxon>Bacillati</taxon>
        <taxon>Bacillota</taxon>
        <taxon>Negativicutes</taxon>
        <taxon>Veillonellales</taxon>
        <taxon>Veillonellaceae</taxon>
        <taxon>Veillonella</taxon>
    </lineage>
</organism>
<dbReference type="Proteomes" id="UP000303581">
    <property type="component" value="Unassembled WGS sequence"/>
</dbReference>
<dbReference type="EMBL" id="BJCR01000024">
    <property type="protein sequence ID" value="GCL69030.1"/>
    <property type="molecule type" value="Genomic_DNA"/>
</dbReference>
<sequence>MNAKRLGFIFIAILLMGLSYWAMSMVNNDVKSVKVDPEQHTLMVISNDAVISKRILGMKQIGDDVYFLGYEGYGIYNVKENTIRLNAIQFKGNHIEPGQLKNYHKGVRHVETVANFQDFSADEQRNFSDLLNATDKGAHYIKPYYQSGYESSLIDLDKKFFITNNVKSLKQGDSKLYILDGSGFIIIDRSKQEIQGYFNTRILGEGTKGVPDSLKGHYGSQFIRIYALNKIEPDDLSILWNLRKQYLEKNKIDVQEQNLFPLELIDVHQ</sequence>